<proteinExistence type="predicted"/>
<protein>
    <submittedName>
        <fullName evidence="1">Uncharacterized protein</fullName>
    </submittedName>
</protein>
<accession>A0A256FRX0</accession>
<reference evidence="1 2" key="1">
    <citation type="submission" date="2017-07" db="EMBL/GenBank/DDBJ databases">
        <title>Phylogenetic study on the rhizospheric bacterium Ochrobactrum sp. A44.</title>
        <authorList>
            <person name="Krzyzanowska D.M."/>
            <person name="Ossowicki A."/>
            <person name="Rajewska M."/>
            <person name="Maciag T."/>
            <person name="Kaczynski Z."/>
            <person name="Czerwicka M."/>
            <person name="Jafra S."/>
        </authorList>
    </citation>
    <scope>NUCLEOTIDE SEQUENCE [LARGE SCALE GENOMIC DNA]</scope>
    <source>
        <strain evidence="1 2">DSM 7216</strain>
    </source>
</reference>
<dbReference type="AlphaFoldDB" id="A0A256FRX0"/>
<gene>
    <name evidence="1" type="ORF">CEV31_4314</name>
</gene>
<name>A0A256FRX0_9HYPH</name>
<organism evidence="1 2">
    <name type="scientific">Brucella thiophenivorans</name>
    <dbReference type="NCBI Taxonomy" id="571255"/>
    <lineage>
        <taxon>Bacteria</taxon>
        <taxon>Pseudomonadati</taxon>
        <taxon>Pseudomonadota</taxon>
        <taxon>Alphaproteobacteria</taxon>
        <taxon>Hyphomicrobiales</taxon>
        <taxon>Brucellaceae</taxon>
        <taxon>Brucella/Ochrobactrum group</taxon>
        <taxon>Brucella</taxon>
    </lineage>
</organism>
<evidence type="ECO:0000313" key="2">
    <source>
        <dbReference type="Proteomes" id="UP000215590"/>
    </source>
</evidence>
<dbReference type="Proteomes" id="UP000215590">
    <property type="component" value="Unassembled WGS sequence"/>
</dbReference>
<sequence>MQQVLKVEKQLTATSNQAEIVDLSETLFGLNNWFNDRYVEGAAIPLVDFLYVDESTNEWCDKSGKWHYLDTAPEMRDVANKRLYGLRRIMNAIRSETGMNFSAYELKYH</sequence>
<dbReference type="EMBL" id="NNRJ01000031">
    <property type="protein sequence ID" value="OYR17587.1"/>
    <property type="molecule type" value="Genomic_DNA"/>
</dbReference>
<keyword evidence="2" id="KW-1185">Reference proteome</keyword>
<comment type="caution">
    <text evidence="1">The sequence shown here is derived from an EMBL/GenBank/DDBJ whole genome shotgun (WGS) entry which is preliminary data.</text>
</comment>
<evidence type="ECO:0000313" key="1">
    <source>
        <dbReference type="EMBL" id="OYR17587.1"/>
    </source>
</evidence>
<dbReference type="RefSeq" id="WP_374847400.1">
    <property type="nucleotide sequence ID" value="NZ_JBHEEK010000023.1"/>
</dbReference>